<evidence type="ECO:0000259" key="1">
    <source>
        <dbReference type="PROSITE" id="PS50943"/>
    </source>
</evidence>
<dbReference type="CDD" id="cd00093">
    <property type="entry name" value="HTH_XRE"/>
    <property type="match status" value="1"/>
</dbReference>
<dbReference type="Pfam" id="PF13560">
    <property type="entry name" value="HTH_31"/>
    <property type="match status" value="1"/>
</dbReference>
<dbReference type="PROSITE" id="PS50943">
    <property type="entry name" value="HTH_CROC1"/>
    <property type="match status" value="1"/>
</dbReference>
<organism evidence="2 3">
    <name type="scientific">Kribbella hippodromi</name>
    <dbReference type="NCBI Taxonomy" id="434347"/>
    <lineage>
        <taxon>Bacteria</taxon>
        <taxon>Bacillati</taxon>
        <taxon>Actinomycetota</taxon>
        <taxon>Actinomycetes</taxon>
        <taxon>Propionibacteriales</taxon>
        <taxon>Kribbellaceae</taxon>
        <taxon>Kribbella</taxon>
    </lineage>
</organism>
<dbReference type="InterPro" id="IPR041413">
    <property type="entry name" value="MLTR_LBD"/>
</dbReference>
<evidence type="ECO:0000313" key="2">
    <source>
        <dbReference type="EMBL" id="GAA1590366.1"/>
    </source>
</evidence>
<dbReference type="PANTHER" id="PTHR35010">
    <property type="entry name" value="BLL4672 PROTEIN-RELATED"/>
    <property type="match status" value="1"/>
</dbReference>
<dbReference type="Gene3D" id="3.30.450.180">
    <property type="match status" value="1"/>
</dbReference>
<dbReference type="RefSeq" id="WP_344237462.1">
    <property type="nucleotide sequence ID" value="NZ_BAAAPH010000018.1"/>
</dbReference>
<dbReference type="InterPro" id="IPR001387">
    <property type="entry name" value="Cro/C1-type_HTH"/>
</dbReference>
<reference evidence="3" key="1">
    <citation type="journal article" date="2019" name="Int. J. Syst. Evol. Microbiol.">
        <title>The Global Catalogue of Microorganisms (GCM) 10K type strain sequencing project: providing services to taxonomists for standard genome sequencing and annotation.</title>
        <authorList>
            <consortium name="The Broad Institute Genomics Platform"/>
            <consortium name="The Broad Institute Genome Sequencing Center for Infectious Disease"/>
            <person name="Wu L."/>
            <person name="Ma J."/>
        </authorList>
    </citation>
    <scope>NUCLEOTIDE SEQUENCE [LARGE SCALE GENOMIC DNA]</scope>
    <source>
        <strain evidence="3">JCM 15572</strain>
    </source>
</reference>
<keyword evidence="3" id="KW-1185">Reference proteome</keyword>
<dbReference type="SUPFAM" id="SSF47413">
    <property type="entry name" value="lambda repressor-like DNA-binding domains"/>
    <property type="match status" value="1"/>
</dbReference>
<sequence length="279" mass="31019">MSARPELGEFLQTRRARVRPEDVGLRPGHDRRVAGLRREEVALLASVSVDYYVRLEQGRAGNPSVAVLTAVADALRLNQAERDHLRTLACSAPPAVPPKPTVRPQLQAMIHAMRELPAIVVDRLSNVLAWNDAATAVIADFEDPTRRNLARLYFLDEDSRTYYADWNTVAQDAVALLRRASAEYADDTELHALVTELRTASPDFDRFWTSQDVQNRSHCPKTLNHPTAGQLTFTLESLQLPGDPDQHVLTYTPTTPSTAAWLNLRTTTPSPSTAALSHR</sequence>
<gene>
    <name evidence="2" type="ORF">GCM10009804_53230</name>
</gene>
<dbReference type="EMBL" id="BAAAPH010000018">
    <property type="protein sequence ID" value="GAA1590366.1"/>
    <property type="molecule type" value="Genomic_DNA"/>
</dbReference>
<name>A0ABP4PSU8_9ACTN</name>
<accession>A0ABP4PSU8</accession>
<proteinExistence type="predicted"/>
<dbReference type="Proteomes" id="UP001501705">
    <property type="component" value="Unassembled WGS sequence"/>
</dbReference>
<comment type="caution">
    <text evidence="2">The sequence shown here is derived from an EMBL/GenBank/DDBJ whole genome shotgun (WGS) entry which is preliminary data.</text>
</comment>
<dbReference type="SMART" id="SM00530">
    <property type="entry name" value="HTH_XRE"/>
    <property type="match status" value="1"/>
</dbReference>
<protein>
    <submittedName>
        <fullName evidence="2">Helix-turn-helix transcriptional regulator</fullName>
    </submittedName>
</protein>
<dbReference type="Pfam" id="PF17765">
    <property type="entry name" value="MLTR_LBD"/>
    <property type="match status" value="1"/>
</dbReference>
<dbReference type="Gene3D" id="1.10.260.40">
    <property type="entry name" value="lambda repressor-like DNA-binding domains"/>
    <property type="match status" value="1"/>
</dbReference>
<feature type="domain" description="HTH cro/C1-type" evidence="1">
    <location>
        <begin position="31"/>
        <end position="82"/>
    </location>
</feature>
<evidence type="ECO:0000313" key="3">
    <source>
        <dbReference type="Proteomes" id="UP001501705"/>
    </source>
</evidence>
<dbReference type="InterPro" id="IPR010982">
    <property type="entry name" value="Lambda_DNA-bd_dom_sf"/>
</dbReference>